<feature type="transmembrane region" description="Helical" evidence="5">
    <location>
        <begin position="33"/>
        <end position="52"/>
    </location>
</feature>
<evidence type="ECO:0000256" key="4">
    <source>
        <dbReference type="ARBA" id="ARBA00023136"/>
    </source>
</evidence>
<dbReference type="Proteomes" id="UP000092565">
    <property type="component" value="Chromosome"/>
</dbReference>
<dbReference type="RefSeq" id="WP_065270230.1">
    <property type="nucleotide sequence ID" value="NZ_CP015124.1"/>
</dbReference>
<evidence type="ECO:0000256" key="1">
    <source>
        <dbReference type="ARBA" id="ARBA00004141"/>
    </source>
</evidence>
<dbReference type="InterPro" id="IPR006153">
    <property type="entry name" value="Cation/H_exchanger_TM"/>
</dbReference>
<protein>
    <submittedName>
        <fullName evidence="7">Sodium:proton antiporter</fullName>
    </submittedName>
</protein>
<feature type="transmembrane region" description="Helical" evidence="5">
    <location>
        <begin position="6"/>
        <end position="21"/>
    </location>
</feature>
<feature type="transmembrane region" description="Helical" evidence="5">
    <location>
        <begin position="58"/>
        <end position="78"/>
    </location>
</feature>
<dbReference type="InterPro" id="IPR038770">
    <property type="entry name" value="Na+/solute_symporter_sf"/>
</dbReference>
<dbReference type="GO" id="GO:1902600">
    <property type="term" value="P:proton transmembrane transport"/>
    <property type="evidence" value="ECO:0007669"/>
    <property type="project" value="InterPro"/>
</dbReference>
<sequence length="398" mass="41337">MEDQAVTLIIFGLLFFAGLAADRIGRRLRLPRVTLLLGCGLLIGHSGFGLLPDSITELYPVIAVVALSAVAVLLGSALSMSNLRQHGRVVVVVSLSIVIVSQVAVTTGLWAMGLPLTLAILLGALATATDPAATYDVIDQSGQDTGFTQTLKGLVAIDDTWGLFAFSLALLMIDLISGIGDGVDTLIIATQEVVGSIGLGIAIGIPGALLTGRLSDGEPLRIEALGLIFLTAGLSLMLELSYLIAGMTAGAVIVNLARHHTRAFHEIHNFEWPFMIIFFVLAGATLDPEALATLGMAGLGYSVLRVLGRIFGGWIGGMLAHAPATERPYYGAAMLPQAGVAIGMALVAAERFPEFAPSIMALAIGTTVGFELIGPIVAAATLTLQSRPRSGATPPDSH</sequence>
<gene>
    <name evidence="7" type="ORF">JL2886_00118</name>
</gene>
<dbReference type="Gene3D" id="1.20.1530.20">
    <property type="match status" value="1"/>
</dbReference>
<keyword evidence="3 5" id="KW-1133">Transmembrane helix</keyword>
<evidence type="ECO:0000313" key="8">
    <source>
        <dbReference type="Proteomes" id="UP000092565"/>
    </source>
</evidence>
<feature type="transmembrane region" description="Helical" evidence="5">
    <location>
        <begin position="90"/>
        <end position="112"/>
    </location>
</feature>
<dbReference type="OrthoDB" id="9778229at2"/>
<feature type="transmembrane region" description="Helical" evidence="5">
    <location>
        <begin position="355"/>
        <end position="380"/>
    </location>
</feature>
<evidence type="ECO:0000256" key="3">
    <source>
        <dbReference type="ARBA" id="ARBA00022989"/>
    </source>
</evidence>
<feature type="transmembrane region" description="Helical" evidence="5">
    <location>
        <begin position="193"/>
        <end position="212"/>
    </location>
</feature>
<dbReference type="GO" id="GO:0016020">
    <property type="term" value="C:membrane"/>
    <property type="evidence" value="ECO:0007669"/>
    <property type="project" value="UniProtKB-SubCell"/>
</dbReference>
<feature type="transmembrane region" description="Helical" evidence="5">
    <location>
        <begin position="161"/>
        <end position="181"/>
    </location>
</feature>
<comment type="subcellular location">
    <subcellularLocation>
        <location evidence="1">Membrane</location>
        <topology evidence="1">Multi-pass membrane protein</topology>
    </subcellularLocation>
</comment>
<reference evidence="7 8" key="1">
    <citation type="submission" date="2016-04" db="EMBL/GenBank/DDBJ databases">
        <authorList>
            <person name="Evans L.H."/>
            <person name="Alamgir A."/>
            <person name="Owens N."/>
            <person name="Weber N.D."/>
            <person name="Virtaneva K."/>
            <person name="Barbian K."/>
            <person name="Babar A."/>
            <person name="Rosenke K."/>
        </authorList>
    </citation>
    <scope>NUCLEOTIDE SEQUENCE [LARGE SCALE GENOMIC DNA]</scope>
    <source>
        <strain evidence="7 8">JL2886</strain>
    </source>
</reference>
<evidence type="ECO:0000256" key="2">
    <source>
        <dbReference type="ARBA" id="ARBA00022692"/>
    </source>
</evidence>
<evidence type="ECO:0000313" key="7">
    <source>
        <dbReference type="EMBL" id="ANP35054.1"/>
    </source>
</evidence>
<feature type="transmembrane region" description="Helical" evidence="5">
    <location>
        <begin position="298"/>
        <end position="317"/>
    </location>
</feature>
<proteinExistence type="predicted"/>
<dbReference type="PANTHER" id="PTHR43021:SF2">
    <property type="entry name" value="CATION_H+ EXCHANGER DOMAIN-CONTAINING PROTEIN"/>
    <property type="match status" value="1"/>
</dbReference>
<name>A0A1B0ZLM9_9RHOB</name>
<organism evidence="7 8">
    <name type="scientific">Phaeobacter gallaeciensis</name>
    <dbReference type="NCBI Taxonomy" id="60890"/>
    <lineage>
        <taxon>Bacteria</taxon>
        <taxon>Pseudomonadati</taxon>
        <taxon>Pseudomonadota</taxon>
        <taxon>Alphaproteobacteria</taxon>
        <taxon>Rhodobacterales</taxon>
        <taxon>Roseobacteraceae</taxon>
        <taxon>Phaeobacter</taxon>
    </lineage>
</organism>
<dbReference type="PANTHER" id="PTHR43021">
    <property type="entry name" value="NA(+)/H(+) ANTIPORTER-RELATED"/>
    <property type="match status" value="1"/>
</dbReference>
<feature type="domain" description="Cation/H+ exchanger transmembrane" evidence="6">
    <location>
        <begin position="14"/>
        <end position="373"/>
    </location>
</feature>
<feature type="transmembrane region" description="Helical" evidence="5">
    <location>
        <begin position="224"/>
        <end position="257"/>
    </location>
</feature>
<dbReference type="GO" id="GO:0015297">
    <property type="term" value="F:antiporter activity"/>
    <property type="evidence" value="ECO:0007669"/>
    <property type="project" value="InterPro"/>
</dbReference>
<evidence type="ECO:0000256" key="5">
    <source>
        <dbReference type="SAM" id="Phobius"/>
    </source>
</evidence>
<dbReference type="Pfam" id="PF00999">
    <property type="entry name" value="Na_H_Exchanger"/>
    <property type="match status" value="1"/>
</dbReference>
<keyword evidence="8" id="KW-1185">Reference proteome</keyword>
<evidence type="ECO:0000259" key="6">
    <source>
        <dbReference type="Pfam" id="PF00999"/>
    </source>
</evidence>
<dbReference type="EMBL" id="CP015124">
    <property type="protein sequence ID" value="ANP35054.1"/>
    <property type="molecule type" value="Genomic_DNA"/>
</dbReference>
<feature type="transmembrane region" description="Helical" evidence="5">
    <location>
        <begin position="329"/>
        <end position="349"/>
    </location>
</feature>
<feature type="transmembrane region" description="Helical" evidence="5">
    <location>
        <begin position="269"/>
        <end position="286"/>
    </location>
</feature>
<keyword evidence="2 5" id="KW-0812">Transmembrane</keyword>
<dbReference type="PATRIC" id="fig|60890.4.peg.111"/>
<keyword evidence="4 5" id="KW-0472">Membrane</keyword>
<accession>A0A1B0ZLM9</accession>
<dbReference type="AlphaFoldDB" id="A0A1B0ZLM9"/>